<dbReference type="GO" id="GO:0008713">
    <property type="term" value="F:ADP-heptose-lipopolysaccharide heptosyltransferase activity"/>
    <property type="evidence" value="ECO:0007669"/>
    <property type="project" value="TreeGrafter"/>
</dbReference>
<keyword evidence="2 3" id="KW-0808">Transferase</keyword>
<dbReference type="CDD" id="cd03789">
    <property type="entry name" value="GT9_LPS_heptosyltransferase"/>
    <property type="match status" value="1"/>
</dbReference>
<organism evidence="3">
    <name type="scientific">Veillonella parvula</name>
    <name type="common">Staphylococcus parvulus</name>
    <dbReference type="NCBI Taxonomy" id="29466"/>
    <lineage>
        <taxon>Bacteria</taxon>
        <taxon>Bacillati</taxon>
        <taxon>Bacillota</taxon>
        <taxon>Negativicutes</taxon>
        <taxon>Veillonellales</taxon>
        <taxon>Veillonellaceae</taxon>
        <taxon>Veillonella</taxon>
    </lineage>
</organism>
<dbReference type="PANTHER" id="PTHR30160:SF7">
    <property type="entry name" value="ADP-HEPTOSE--LPS HEPTOSYLTRANSFERASE 2"/>
    <property type="match status" value="1"/>
</dbReference>
<dbReference type="AlphaFoldDB" id="A0A6N3C6H8"/>
<dbReference type="GO" id="GO:0005829">
    <property type="term" value="C:cytosol"/>
    <property type="evidence" value="ECO:0007669"/>
    <property type="project" value="TreeGrafter"/>
</dbReference>
<accession>A0A6N3C6H8</accession>
<dbReference type="InterPro" id="IPR051199">
    <property type="entry name" value="LPS_LOS_Heptosyltrfase"/>
</dbReference>
<evidence type="ECO:0000313" key="3">
    <source>
        <dbReference type="EMBL" id="VYU08623.1"/>
    </source>
</evidence>
<dbReference type="GO" id="GO:0009244">
    <property type="term" value="P:lipopolysaccharide core region biosynthetic process"/>
    <property type="evidence" value="ECO:0007669"/>
    <property type="project" value="TreeGrafter"/>
</dbReference>
<dbReference type="EMBL" id="CACRUG010000006">
    <property type="protein sequence ID" value="VYU08623.1"/>
    <property type="molecule type" value="Genomic_DNA"/>
</dbReference>
<dbReference type="InterPro" id="IPR002201">
    <property type="entry name" value="Glyco_trans_9"/>
</dbReference>
<dbReference type="EC" id="2.-.-.-" evidence="3"/>
<protein>
    <submittedName>
        <fullName evidence="3">ADP-heptose--LPS heptosyltransferase 2</fullName>
        <ecNumber evidence="3">2.-.-.-</ecNumber>
    </submittedName>
</protein>
<evidence type="ECO:0000256" key="1">
    <source>
        <dbReference type="ARBA" id="ARBA00022676"/>
    </source>
</evidence>
<keyword evidence="1" id="KW-0328">Glycosyltransferase</keyword>
<dbReference type="PANTHER" id="PTHR30160">
    <property type="entry name" value="TETRAACYLDISACCHARIDE 4'-KINASE-RELATED"/>
    <property type="match status" value="1"/>
</dbReference>
<evidence type="ECO:0000256" key="2">
    <source>
        <dbReference type="ARBA" id="ARBA00022679"/>
    </source>
</evidence>
<reference evidence="3" key="1">
    <citation type="submission" date="2019-11" db="EMBL/GenBank/DDBJ databases">
        <authorList>
            <person name="Feng L."/>
        </authorList>
    </citation>
    <scope>NUCLEOTIDE SEQUENCE</scope>
    <source>
        <strain evidence="3">VparvulaLFYP99</strain>
    </source>
</reference>
<gene>
    <name evidence="3" type="primary">rfaF_2</name>
    <name evidence="3" type="ORF">VPLFYP99_01938</name>
</gene>
<proteinExistence type="predicted"/>
<dbReference type="Pfam" id="PF01075">
    <property type="entry name" value="Glyco_transf_9"/>
    <property type="match status" value="1"/>
</dbReference>
<dbReference type="SUPFAM" id="SSF53756">
    <property type="entry name" value="UDP-Glycosyltransferase/glycogen phosphorylase"/>
    <property type="match status" value="1"/>
</dbReference>
<dbReference type="Gene3D" id="3.40.50.2000">
    <property type="entry name" value="Glycogen Phosphorylase B"/>
    <property type="match status" value="2"/>
</dbReference>
<sequence length="356" mass="40016">MNTVKANTKQLNILVEIMHGLGDTVCALALLKGVRYLYPDAKLTVLCKMNSGRDIVESSYISIDKIIVLDVYKNIYTTFKTIMNLRKQNFDIGISAGITPVKKSQLFMKLCGVKQHIGFQASGTNKYDYDMHFVEANVKTLGLEFNDELRPQLYVDTDSDKSICHYFDSLDQSRPIIGLCIGNADPSFTNRWLRVGRVFPKAWGITKMHNLLDLLIKDGNQIVLIGGPQEILLLEELTEFLKLPHVINLVGKCSIKQSMAAIKRCTCSIGIDTGMQHIAGALSVPTISIFGPTNPKYIGAFSDCSYFVEYETDCKYCFGTNQYLHCNHRRCLTEITPQQVMDTVHQVLKKGNHENV</sequence>
<dbReference type="RefSeq" id="WP_156697404.1">
    <property type="nucleotide sequence ID" value="NZ_CACRUG010000006.1"/>
</dbReference>
<name>A0A6N3C6H8_VEIPA</name>